<dbReference type="EMBL" id="SJOI01000001">
    <property type="protein sequence ID" value="TCL05792.1"/>
    <property type="molecule type" value="Genomic_DNA"/>
</dbReference>
<protein>
    <submittedName>
        <fullName evidence="1">Uncharacterized protein</fullName>
    </submittedName>
</protein>
<accession>A0A4R1NEB6</accession>
<gene>
    <name evidence="1" type="ORF">EZJ58_4010</name>
</gene>
<sequence length="57" mass="6406">MIKQTKRIDSDKAMAAAKRSLDFWATIDGNKLAKVGQKEKEMDIVGPRKKVKPAKYA</sequence>
<name>A0A4R1NEB6_9GAMM</name>
<comment type="caution">
    <text evidence="1">The sequence shown here is derived from an EMBL/GenBank/DDBJ whole genome shotgun (WGS) entry which is preliminary data.</text>
</comment>
<dbReference type="Proteomes" id="UP000294555">
    <property type="component" value="Unassembled WGS sequence"/>
</dbReference>
<dbReference type="RefSeq" id="WP_165934208.1">
    <property type="nucleotide sequence ID" value="NZ_SJOI01000001.1"/>
</dbReference>
<keyword evidence="2" id="KW-1185">Reference proteome</keyword>
<reference evidence="1 2" key="1">
    <citation type="submission" date="2019-02" db="EMBL/GenBank/DDBJ databases">
        <title>Investigation of anaerobic lignin degradation for improved lignocellulosic biofuels.</title>
        <authorList>
            <person name="Deangelis K."/>
        </authorList>
    </citation>
    <scope>NUCLEOTIDE SEQUENCE [LARGE SCALE GENOMIC DNA]</scope>
    <source>
        <strain evidence="1 2">159R</strain>
    </source>
</reference>
<evidence type="ECO:0000313" key="2">
    <source>
        <dbReference type="Proteomes" id="UP000294555"/>
    </source>
</evidence>
<proteinExistence type="predicted"/>
<evidence type="ECO:0000313" key="1">
    <source>
        <dbReference type="EMBL" id="TCL05792.1"/>
    </source>
</evidence>
<organism evidence="1 2">
    <name type="scientific">Sodalis ligni</name>
    <dbReference type="NCBI Taxonomy" id="2697027"/>
    <lineage>
        <taxon>Bacteria</taxon>
        <taxon>Pseudomonadati</taxon>
        <taxon>Pseudomonadota</taxon>
        <taxon>Gammaproteobacteria</taxon>
        <taxon>Enterobacterales</taxon>
        <taxon>Bruguierivoracaceae</taxon>
        <taxon>Sodalis</taxon>
    </lineage>
</organism>
<dbReference type="AlphaFoldDB" id="A0A4R1NEB6"/>